<feature type="region of interest" description="Disordered" evidence="1">
    <location>
        <begin position="518"/>
        <end position="583"/>
    </location>
</feature>
<gene>
    <name evidence="2" type="ORF">AMAG_11600</name>
</gene>
<protein>
    <submittedName>
        <fullName evidence="2">Uncharacterized protein</fullName>
    </submittedName>
</protein>
<feature type="region of interest" description="Disordered" evidence="1">
    <location>
        <begin position="317"/>
        <end position="348"/>
    </location>
</feature>
<feature type="compositionally biased region" description="Low complexity" evidence="1">
    <location>
        <begin position="253"/>
        <end position="269"/>
    </location>
</feature>
<evidence type="ECO:0000313" key="3">
    <source>
        <dbReference type="Proteomes" id="UP000054350"/>
    </source>
</evidence>
<dbReference type="OrthoDB" id="10538166at2759"/>
<accession>A0A0L0SV80</accession>
<feature type="region of interest" description="Disordered" evidence="1">
    <location>
        <begin position="459"/>
        <end position="505"/>
    </location>
</feature>
<feature type="compositionally biased region" description="Polar residues" evidence="1">
    <location>
        <begin position="188"/>
        <end position="205"/>
    </location>
</feature>
<proteinExistence type="predicted"/>
<feature type="region of interest" description="Disordered" evidence="1">
    <location>
        <begin position="237"/>
        <end position="269"/>
    </location>
</feature>
<reference evidence="2 3" key="1">
    <citation type="submission" date="2009-11" db="EMBL/GenBank/DDBJ databases">
        <title>Annotation of Allomyces macrogynus ATCC 38327.</title>
        <authorList>
            <consortium name="The Broad Institute Genome Sequencing Platform"/>
            <person name="Russ C."/>
            <person name="Cuomo C."/>
            <person name="Burger G."/>
            <person name="Gray M.W."/>
            <person name="Holland P.W.H."/>
            <person name="King N."/>
            <person name="Lang F.B.F."/>
            <person name="Roger A.J."/>
            <person name="Ruiz-Trillo I."/>
            <person name="Young S.K."/>
            <person name="Zeng Q."/>
            <person name="Gargeya S."/>
            <person name="Fitzgerald M."/>
            <person name="Haas B."/>
            <person name="Abouelleil A."/>
            <person name="Alvarado L."/>
            <person name="Arachchi H.M."/>
            <person name="Berlin A."/>
            <person name="Chapman S.B."/>
            <person name="Gearin G."/>
            <person name="Goldberg J."/>
            <person name="Griggs A."/>
            <person name="Gujja S."/>
            <person name="Hansen M."/>
            <person name="Heiman D."/>
            <person name="Howarth C."/>
            <person name="Larimer J."/>
            <person name="Lui A."/>
            <person name="MacDonald P.J.P."/>
            <person name="McCowen C."/>
            <person name="Montmayeur A."/>
            <person name="Murphy C."/>
            <person name="Neiman D."/>
            <person name="Pearson M."/>
            <person name="Priest M."/>
            <person name="Roberts A."/>
            <person name="Saif S."/>
            <person name="Shea T."/>
            <person name="Sisk P."/>
            <person name="Stolte C."/>
            <person name="Sykes S."/>
            <person name="Wortman J."/>
            <person name="Nusbaum C."/>
            <person name="Birren B."/>
        </authorList>
    </citation>
    <scope>NUCLEOTIDE SEQUENCE [LARGE SCALE GENOMIC DNA]</scope>
    <source>
        <strain evidence="2 3">ATCC 38327</strain>
    </source>
</reference>
<dbReference type="VEuPathDB" id="FungiDB:AMAG_11600"/>
<sequence>MDEFGPKVAVPVAPSATVPVSGPPRLQAHQGVNRAAFSSTFPVKDDVELMVTRLRTRLRQAVATVSAERPSSTSVSAATAYHHVQRSPPSLAELLANPMALAVTASSAHNGDILASLSAASRLSSQLALSAANSARSRDPVLARDTKPVLSTTHLASSRYGPAPASSATVTRAMLASSGPSGHAGASTTLPEPTRSSGAAESHSSLAAQLPAAAYHEMEEAALAILQMINDTATAPAHALAGSPSTTATSRTPGSPAPSSMSSPPDAAAALTPAMGDLALSSSPAPENAPFDFVVEDVDGMAEMGAAALLAMNHYAPSGPSSPPPNADAAGVLGPPPPPPAKLSFSAPPSFVAPRRRVKSLSAATASSTGPRTSAANLIMARRSSLHGLEPASAPAAAAAAAAAASASARPRPRPAHLPPPLSSSSSRKRRRSLSAAEHLIIGQLARSPLATSFLSAMAAGPAPSSSSSSHLLPSSAAGSSSSSETAGKRRRLTLTSRDLSSATEEVVDLQSAATALVGGGGGMPRSPPPPLHSVSPAAGARPRSLHSIQEDMNEEAQLEGSGQGEVDVVAGTSGDGMAPMQS</sequence>
<feature type="region of interest" description="Disordered" evidence="1">
    <location>
        <begin position="176"/>
        <end position="205"/>
    </location>
</feature>
<dbReference type="EMBL" id="GG745350">
    <property type="protein sequence ID" value="KNE66463.1"/>
    <property type="molecule type" value="Genomic_DNA"/>
</dbReference>
<evidence type="ECO:0000256" key="1">
    <source>
        <dbReference type="SAM" id="MobiDB-lite"/>
    </source>
</evidence>
<dbReference type="Proteomes" id="UP000054350">
    <property type="component" value="Unassembled WGS sequence"/>
</dbReference>
<feature type="region of interest" description="Disordered" evidence="1">
    <location>
        <begin position="404"/>
        <end position="434"/>
    </location>
</feature>
<feature type="compositionally biased region" description="Low complexity" evidence="1">
    <location>
        <begin position="459"/>
        <end position="484"/>
    </location>
</feature>
<evidence type="ECO:0000313" key="2">
    <source>
        <dbReference type="EMBL" id="KNE66463.1"/>
    </source>
</evidence>
<keyword evidence="3" id="KW-1185">Reference proteome</keyword>
<dbReference type="AlphaFoldDB" id="A0A0L0SV80"/>
<feature type="compositionally biased region" description="Polar residues" evidence="1">
    <location>
        <begin position="243"/>
        <end position="252"/>
    </location>
</feature>
<feature type="compositionally biased region" description="Low complexity" evidence="1">
    <location>
        <begin position="494"/>
        <end position="504"/>
    </location>
</feature>
<name>A0A0L0SV80_ALLM3</name>
<feature type="compositionally biased region" description="Low complexity" evidence="1">
    <location>
        <begin position="176"/>
        <end position="187"/>
    </location>
</feature>
<reference evidence="3" key="2">
    <citation type="submission" date="2009-11" db="EMBL/GenBank/DDBJ databases">
        <title>The Genome Sequence of Allomyces macrogynus strain ATCC 38327.</title>
        <authorList>
            <consortium name="The Broad Institute Genome Sequencing Platform"/>
            <person name="Russ C."/>
            <person name="Cuomo C."/>
            <person name="Shea T."/>
            <person name="Young S.K."/>
            <person name="Zeng Q."/>
            <person name="Koehrsen M."/>
            <person name="Haas B."/>
            <person name="Borodovsky M."/>
            <person name="Guigo R."/>
            <person name="Alvarado L."/>
            <person name="Berlin A."/>
            <person name="Borenstein D."/>
            <person name="Chen Z."/>
            <person name="Engels R."/>
            <person name="Freedman E."/>
            <person name="Gellesch M."/>
            <person name="Goldberg J."/>
            <person name="Griggs A."/>
            <person name="Gujja S."/>
            <person name="Heiman D."/>
            <person name="Hepburn T."/>
            <person name="Howarth C."/>
            <person name="Jen D."/>
            <person name="Larson L."/>
            <person name="Lewis B."/>
            <person name="Mehta T."/>
            <person name="Park D."/>
            <person name="Pearson M."/>
            <person name="Roberts A."/>
            <person name="Saif S."/>
            <person name="Shenoy N."/>
            <person name="Sisk P."/>
            <person name="Stolte C."/>
            <person name="Sykes S."/>
            <person name="Walk T."/>
            <person name="White J."/>
            <person name="Yandava C."/>
            <person name="Burger G."/>
            <person name="Gray M.W."/>
            <person name="Holland P.W.H."/>
            <person name="King N."/>
            <person name="Lang F.B.F."/>
            <person name="Roger A.J."/>
            <person name="Ruiz-Trillo I."/>
            <person name="Lander E."/>
            <person name="Nusbaum C."/>
        </authorList>
    </citation>
    <scope>NUCLEOTIDE SEQUENCE [LARGE SCALE GENOMIC DNA]</scope>
    <source>
        <strain evidence="3">ATCC 38327</strain>
    </source>
</reference>
<organism evidence="2 3">
    <name type="scientific">Allomyces macrogynus (strain ATCC 38327)</name>
    <name type="common">Allomyces javanicus var. macrogynus</name>
    <dbReference type="NCBI Taxonomy" id="578462"/>
    <lineage>
        <taxon>Eukaryota</taxon>
        <taxon>Fungi</taxon>
        <taxon>Fungi incertae sedis</taxon>
        <taxon>Blastocladiomycota</taxon>
        <taxon>Blastocladiomycetes</taxon>
        <taxon>Blastocladiales</taxon>
        <taxon>Blastocladiaceae</taxon>
        <taxon>Allomyces</taxon>
    </lineage>
</organism>